<feature type="compositionally biased region" description="Polar residues" evidence="1">
    <location>
        <begin position="40"/>
        <end position="54"/>
    </location>
</feature>
<keyword evidence="3" id="KW-1185">Reference proteome</keyword>
<organism evidence="2 3">
    <name type="scientific">Glaciibacter psychrotolerans</name>
    <dbReference type="NCBI Taxonomy" id="670054"/>
    <lineage>
        <taxon>Bacteria</taxon>
        <taxon>Bacillati</taxon>
        <taxon>Actinomycetota</taxon>
        <taxon>Actinomycetes</taxon>
        <taxon>Micrococcales</taxon>
        <taxon>Microbacteriaceae</taxon>
        <taxon>Glaciibacter</taxon>
    </lineage>
</organism>
<comment type="caution">
    <text evidence="2">The sequence shown here is derived from an EMBL/GenBank/DDBJ whole genome shotgun (WGS) entry which is preliminary data.</text>
</comment>
<reference evidence="2 3" key="1">
    <citation type="submission" date="2020-07" db="EMBL/GenBank/DDBJ databases">
        <title>Sequencing the genomes of 1000 actinobacteria strains.</title>
        <authorList>
            <person name="Klenk H.-P."/>
        </authorList>
    </citation>
    <scope>NUCLEOTIDE SEQUENCE [LARGE SCALE GENOMIC DNA]</scope>
    <source>
        <strain evidence="2 3">LI1</strain>
    </source>
</reference>
<gene>
    <name evidence="2" type="ORF">HNR05_000312</name>
</gene>
<dbReference type="RefSeq" id="WP_179577419.1">
    <property type="nucleotide sequence ID" value="NZ_JACCFM010000001.1"/>
</dbReference>
<evidence type="ECO:0000313" key="3">
    <source>
        <dbReference type="Proteomes" id="UP000537260"/>
    </source>
</evidence>
<dbReference type="AlphaFoldDB" id="A0A7Z0EBD3"/>
<proteinExistence type="predicted"/>
<sequence length="217" mass="23391">MRFVRRRRLIIAIACVLVALTVLMAFGVYGLLRGPANASEPVSTPHSASASPTLPTRIGRPQPIAATTDPEQFAHDVAHALLTWDTRYPGGLAVWVQVLVDVANADEAPAVASDARSYFPAPAIWQQLSAYGTRQSIEIKSVIVPRAWSIALDQAAPGQIPEGATAFTVVGARHRSGIWDTEEMHTARPVTFTVFVVCPGHNPCELLRLSILNQPLA</sequence>
<accession>A0A7Z0EBD3</accession>
<protein>
    <submittedName>
        <fullName evidence="2">Uncharacterized protein</fullName>
    </submittedName>
</protein>
<feature type="region of interest" description="Disordered" evidence="1">
    <location>
        <begin position="40"/>
        <end position="62"/>
    </location>
</feature>
<evidence type="ECO:0000256" key="1">
    <source>
        <dbReference type="SAM" id="MobiDB-lite"/>
    </source>
</evidence>
<dbReference type="EMBL" id="JACCFM010000001">
    <property type="protein sequence ID" value="NYJ18521.1"/>
    <property type="molecule type" value="Genomic_DNA"/>
</dbReference>
<name>A0A7Z0EBD3_9MICO</name>
<evidence type="ECO:0000313" key="2">
    <source>
        <dbReference type="EMBL" id="NYJ18521.1"/>
    </source>
</evidence>
<dbReference type="Proteomes" id="UP000537260">
    <property type="component" value="Unassembled WGS sequence"/>
</dbReference>